<feature type="domain" description="GTPase-associated protein 1 N-terminal" evidence="1">
    <location>
        <begin position="1"/>
        <end position="133"/>
    </location>
</feature>
<name>D1ACV4_THECD</name>
<dbReference type="InterPro" id="IPR045401">
    <property type="entry name" value="GAP1-M"/>
</dbReference>
<dbReference type="Pfam" id="PF20014">
    <property type="entry name" value="GAP1-M"/>
    <property type="match status" value="1"/>
</dbReference>
<dbReference type="RefSeq" id="WP_012852227.1">
    <property type="nucleotide sequence ID" value="NC_013510.1"/>
</dbReference>
<dbReference type="Proteomes" id="UP000001918">
    <property type="component" value="Chromosome"/>
</dbReference>
<dbReference type="InterPro" id="IPR045402">
    <property type="entry name" value="GAP1-N2"/>
</dbReference>
<dbReference type="EMBL" id="CP001738">
    <property type="protein sequence ID" value="ACY97443.1"/>
    <property type="molecule type" value="Genomic_DNA"/>
</dbReference>
<organism evidence="3 4">
    <name type="scientific">Thermomonospora curvata (strain ATCC 19995 / DSM 43183 / JCM 3096 / KCTC 9072 / NBRC 15933 / NCIMB 10081 / Henssen B9)</name>
    <dbReference type="NCBI Taxonomy" id="471852"/>
    <lineage>
        <taxon>Bacteria</taxon>
        <taxon>Bacillati</taxon>
        <taxon>Actinomycetota</taxon>
        <taxon>Actinomycetes</taxon>
        <taxon>Streptosporangiales</taxon>
        <taxon>Thermomonosporaceae</taxon>
        <taxon>Thermomonospora</taxon>
    </lineage>
</organism>
<sequence>MAWQLHYTSARKGPTGRSGFQFVAETPGLPPGVRAAVTPFMAYRPPPDAPLSPTPKELERFPVALSYDRVGGRALLVRSRYLGQDYSGRQGNFFAHAVVAEPEELEGLRPIELWQAEIWAEQPGDGELAPLEDLPPGSGVSPETLAERLAAENSYPLLVRLVDTAVAALDRGHGRLVLVCRDAEPIVHWIAVLSYSLPAAVAARLSFTTFTADPAGTPHRVVGTTPDVWSAVRPDDPAFFLDEKEPREEKAGRAAAGDGGSRFARTVADCWREADFAGLDALGELVTVQLDGEDGGAEKAALAPALERAAALLALCRGRTAPSPEEEKPAAELLTRHGGRVPEWVWPELVPALPAVGFDLALAMHTWARRVQAAQVADRCAERCAMLALQDPGLAGRLPRFELSAQALERLEPQLTQALRQAADLTRVGHLVAAAVRAGVPPAAEEVRAAAVRCARRGAGDLAEALTAVPAPWRERLTDGVIAGLAQADAAGRAALLTDRACDLLQARDWSQAPEVGLAVLASVGRRHRDRRVDVTGALLRLDASQSAAVDAVLREVWAVPASAAECGALLDAYEELVPRYPALAALPSRTFRQAAVDGELALEDPVLLRVAGQVLAAFEPQARAARDAAVLIAYAKTVGAAQPDTAAAELEVVHAAAGQADPQLCRTAFTWAARRLARRDTRFRAAVLAAASAPVRARLAGRWMEPRGRRIWGRPAFGPGQRNELVEIALRLRRAGVSEPRLEAWARSAAGGWMASRQLESHLRQEPELRAELRRLLAGGEEG</sequence>
<feature type="domain" description="GTPase-associated protein 1 middle" evidence="2">
    <location>
        <begin position="146"/>
        <end position="235"/>
    </location>
</feature>
<reference evidence="3 4" key="1">
    <citation type="journal article" date="2011" name="Stand. Genomic Sci.">
        <title>Complete genome sequence of Thermomonospora curvata type strain (B9).</title>
        <authorList>
            <person name="Chertkov O."/>
            <person name="Sikorski J."/>
            <person name="Nolan M."/>
            <person name="Lapidus A."/>
            <person name="Lucas S."/>
            <person name="Del Rio T.G."/>
            <person name="Tice H."/>
            <person name="Cheng J.F."/>
            <person name="Goodwin L."/>
            <person name="Pitluck S."/>
            <person name="Liolios K."/>
            <person name="Ivanova N."/>
            <person name="Mavromatis K."/>
            <person name="Mikhailova N."/>
            <person name="Ovchinnikova G."/>
            <person name="Pati A."/>
            <person name="Chen A."/>
            <person name="Palaniappan K."/>
            <person name="Djao O.D."/>
            <person name="Land M."/>
            <person name="Hauser L."/>
            <person name="Chang Y.J."/>
            <person name="Jeffries C.D."/>
            <person name="Brettin T."/>
            <person name="Han C."/>
            <person name="Detter J.C."/>
            <person name="Rohde M."/>
            <person name="Goker M."/>
            <person name="Woyke T."/>
            <person name="Bristow J."/>
            <person name="Eisen J.A."/>
            <person name="Markowitz V."/>
            <person name="Hugenholtz P."/>
            <person name="Klenk H.P."/>
            <person name="Kyrpides N.C."/>
        </authorList>
    </citation>
    <scope>NUCLEOTIDE SEQUENCE [LARGE SCALE GENOMIC DNA]</scope>
    <source>
        <strain evidence="4">ATCC 19995 / DSM 43183 / JCM 3096 / KCTC 9072 / NBRC 15933 / NCIMB 10081 / Henssen B9</strain>
    </source>
</reference>
<dbReference type="STRING" id="471852.Tcur_1870"/>
<keyword evidence="4" id="KW-1185">Reference proteome</keyword>
<dbReference type="HOGENOM" id="CLU_357492_0_0_11"/>
<evidence type="ECO:0000259" key="2">
    <source>
        <dbReference type="Pfam" id="PF20014"/>
    </source>
</evidence>
<evidence type="ECO:0000313" key="3">
    <source>
        <dbReference type="EMBL" id="ACY97443.1"/>
    </source>
</evidence>
<dbReference type="Pfam" id="PF20013">
    <property type="entry name" value="GAP1-N2"/>
    <property type="match status" value="1"/>
</dbReference>
<dbReference type="KEGG" id="tcu:Tcur_1870"/>
<evidence type="ECO:0000313" key="4">
    <source>
        <dbReference type="Proteomes" id="UP000001918"/>
    </source>
</evidence>
<evidence type="ECO:0000259" key="1">
    <source>
        <dbReference type="Pfam" id="PF20013"/>
    </source>
</evidence>
<accession>D1ACV4</accession>
<dbReference type="AlphaFoldDB" id="D1ACV4"/>
<protein>
    <submittedName>
        <fullName evidence="3">Uncharacterized protein</fullName>
    </submittedName>
</protein>
<proteinExistence type="predicted"/>
<gene>
    <name evidence="3" type="ordered locus">Tcur_1870</name>
</gene>
<dbReference type="eggNOG" id="ENOG5033PFY">
    <property type="taxonomic scope" value="Bacteria"/>
</dbReference>